<organism evidence="1 2">
    <name type="scientific">Cryomorpha ignava</name>
    <dbReference type="NCBI Taxonomy" id="101383"/>
    <lineage>
        <taxon>Bacteria</taxon>
        <taxon>Pseudomonadati</taxon>
        <taxon>Bacteroidota</taxon>
        <taxon>Flavobacteriia</taxon>
        <taxon>Flavobacteriales</taxon>
        <taxon>Cryomorphaceae</taxon>
        <taxon>Cryomorpha</taxon>
    </lineage>
</organism>
<evidence type="ECO:0000313" key="2">
    <source>
        <dbReference type="Proteomes" id="UP000486602"/>
    </source>
</evidence>
<keyword evidence="2" id="KW-1185">Reference proteome</keyword>
<gene>
    <name evidence="1" type="ORF">G3O08_16490</name>
</gene>
<accession>A0A7K3WTU4</accession>
<dbReference type="RefSeq" id="WP_163286559.1">
    <property type="nucleotide sequence ID" value="NZ_JAAGVY010000040.1"/>
</dbReference>
<dbReference type="Pfam" id="PF10652">
    <property type="entry name" value="DUF2480"/>
    <property type="match status" value="1"/>
</dbReference>
<reference evidence="1 2" key="1">
    <citation type="submission" date="2020-02" db="EMBL/GenBank/DDBJ databases">
        <title>Out from the shadows clarifying the taxonomy of the family Cryomorphaceae and related taxa by utilizing the GTDB taxonomic framework.</title>
        <authorList>
            <person name="Bowman J.P."/>
        </authorList>
    </citation>
    <scope>NUCLEOTIDE SEQUENCE [LARGE SCALE GENOMIC DNA]</scope>
    <source>
        <strain evidence="1 2">QSSC 1-22</strain>
    </source>
</reference>
<dbReference type="InterPro" id="IPR018914">
    <property type="entry name" value="DUF2480"/>
</dbReference>
<protein>
    <submittedName>
        <fullName evidence="1">DUF2480 family protein</fullName>
    </submittedName>
</protein>
<name>A0A7K3WTU4_9FLAO</name>
<dbReference type="EMBL" id="JAAGVY010000040">
    <property type="protein sequence ID" value="NEN25100.1"/>
    <property type="molecule type" value="Genomic_DNA"/>
</dbReference>
<evidence type="ECO:0000313" key="1">
    <source>
        <dbReference type="EMBL" id="NEN25100.1"/>
    </source>
</evidence>
<comment type="caution">
    <text evidence="1">The sequence shown here is derived from an EMBL/GenBank/DDBJ whole genome shotgun (WGS) entry which is preliminary data.</text>
</comment>
<dbReference type="Proteomes" id="UP000486602">
    <property type="component" value="Unassembled WGS sequence"/>
</dbReference>
<sequence>MDDKPIVNKIANAGLNVLEMSRFTSDEEIQTIDIASQLWQGIALKEKDFRAYISETDWSAFDNKYVAVFCSVDAIVPNWAFMLIASSLAPHTQHIYFGKPAEYASYIVLQRIEKLDLEEFRDQRVMVKGCGDKAIDFSAFGALAARLTPVVKSLMFGEPCSTVPVYKRK</sequence>
<dbReference type="AlphaFoldDB" id="A0A7K3WTU4"/>
<proteinExistence type="predicted"/>